<dbReference type="PANTHER" id="PTHR23089">
    <property type="entry name" value="HISTIDINE TRIAD HIT PROTEIN"/>
    <property type="match status" value="1"/>
</dbReference>
<dbReference type="SUPFAM" id="SSF54197">
    <property type="entry name" value="HIT-like"/>
    <property type="match status" value="1"/>
</dbReference>
<evidence type="ECO:0000313" key="6">
    <source>
        <dbReference type="Proteomes" id="UP000002217"/>
    </source>
</evidence>
<dbReference type="HOGENOM" id="CLU_056776_8_1_9"/>
<protein>
    <submittedName>
        <fullName evidence="5">Histidine triad (HIT) protein</fullName>
    </submittedName>
</protein>
<dbReference type="InterPro" id="IPR036265">
    <property type="entry name" value="HIT-like_sf"/>
</dbReference>
<sequence>MQDCVFCKIVKKEIPAEIIYEDNDIMVFVDVKPVAPIHLLFIPKKHIPTVMDLQEEDAVLVGKIQLVAAKLARDYNLEDRGYRLVTNCKRDAGQLVYHIHYHFLAGRPFQWPPG</sequence>
<dbReference type="InterPro" id="IPR011146">
    <property type="entry name" value="HIT-like"/>
</dbReference>
<accession>C8W4S0</accession>
<evidence type="ECO:0000313" key="5">
    <source>
        <dbReference type="EMBL" id="ACV63956.1"/>
    </source>
</evidence>
<evidence type="ECO:0000259" key="4">
    <source>
        <dbReference type="PROSITE" id="PS51084"/>
    </source>
</evidence>
<dbReference type="InterPro" id="IPR001310">
    <property type="entry name" value="Histidine_triad_HIT"/>
</dbReference>
<dbReference type="EMBL" id="CP001720">
    <property type="protein sequence ID" value="ACV63956.1"/>
    <property type="molecule type" value="Genomic_DNA"/>
</dbReference>
<dbReference type="Proteomes" id="UP000002217">
    <property type="component" value="Chromosome"/>
</dbReference>
<dbReference type="Pfam" id="PF11969">
    <property type="entry name" value="DcpS_C"/>
    <property type="match status" value="1"/>
</dbReference>
<feature type="short sequence motif" description="Histidine triad motif" evidence="2 3">
    <location>
        <begin position="98"/>
        <end position="102"/>
    </location>
</feature>
<gene>
    <name evidence="5" type="ordered locus">Dtox_3216</name>
</gene>
<dbReference type="OrthoDB" id="9784774at2"/>
<keyword evidence="6" id="KW-1185">Reference proteome</keyword>
<dbReference type="PRINTS" id="PR00332">
    <property type="entry name" value="HISTRIAD"/>
</dbReference>
<dbReference type="GO" id="GO:0003824">
    <property type="term" value="F:catalytic activity"/>
    <property type="evidence" value="ECO:0007669"/>
    <property type="project" value="InterPro"/>
</dbReference>
<dbReference type="CDD" id="cd01276">
    <property type="entry name" value="PKCI_related"/>
    <property type="match status" value="1"/>
</dbReference>
<dbReference type="Gene3D" id="3.30.428.10">
    <property type="entry name" value="HIT-like"/>
    <property type="match status" value="1"/>
</dbReference>
<reference evidence="5 6" key="1">
    <citation type="journal article" date="2009" name="Stand. Genomic Sci.">
        <title>Complete genome sequence of Desulfotomaculum acetoxidans type strain (5575).</title>
        <authorList>
            <person name="Spring S."/>
            <person name="Lapidus A."/>
            <person name="Schroder M."/>
            <person name="Gleim D."/>
            <person name="Sims D."/>
            <person name="Meincke L."/>
            <person name="Glavina Del Rio T."/>
            <person name="Tice H."/>
            <person name="Copeland A."/>
            <person name="Cheng J.F."/>
            <person name="Lucas S."/>
            <person name="Chen F."/>
            <person name="Nolan M."/>
            <person name="Bruce D."/>
            <person name="Goodwin L."/>
            <person name="Pitluck S."/>
            <person name="Ivanova N."/>
            <person name="Mavromatis K."/>
            <person name="Mikhailova N."/>
            <person name="Pati A."/>
            <person name="Chen A."/>
            <person name="Palaniappan K."/>
            <person name="Land M."/>
            <person name="Hauser L."/>
            <person name="Chang Y.J."/>
            <person name="Jeffries C.D."/>
            <person name="Chain P."/>
            <person name="Saunders E."/>
            <person name="Brettin T."/>
            <person name="Detter J.C."/>
            <person name="Goker M."/>
            <person name="Bristow J."/>
            <person name="Eisen J.A."/>
            <person name="Markowitz V."/>
            <person name="Hugenholtz P."/>
            <person name="Kyrpides N.C."/>
            <person name="Klenk H.P."/>
            <person name="Han C."/>
        </authorList>
    </citation>
    <scope>NUCLEOTIDE SEQUENCE [LARGE SCALE GENOMIC DNA]</scope>
    <source>
        <strain evidence="6">ATCC 49208 / DSM 771 / VKM B-1644</strain>
    </source>
</reference>
<dbReference type="STRING" id="485916.Dtox_3216"/>
<dbReference type="RefSeq" id="WP_015758648.1">
    <property type="nucleotide sequence ID" value="NC_013216.1"/>
</dbReference>
<dbReference type="AlphaFoldDB" id="C8W4S0"/>
<evidence type="ECO:0000256" key="2">
    <source>
        <dbReference type="PIRSR" id="PIRSR601310-3"/>
    </source>
</evidence>
<evidence type="ECO:0000256" key="1">
    <source>
        <dbReference type="PIRSR" id="PIRSR601310-1"/>
    </source>
</evidence>
<organism evidence="5 6">
    <name type="scientific">Desulfofarcimen acetoxidans (strain ATCC 49208 / DSM 771 / KCTC 5769 / VKM B-1644 / 5575)</name>
    <name type="common">Desulfotomaculum acetoxidans</name>
    <dbReference type="NCBI Taxonomy" id="485916"/>
    <lineage>
        <taxon>Bacteria</taxon>
        <taxon>Bacillati</taxon>
        <taxon>Bacillota</taxon>
        <taxon>Clostridia</taxon>
        <taxon>Eubacteriales</taxon>
        <taxon>Peptococcaceae</taxon>
        <taxon>Desulfofarcimen</taxon>
    </lineage>
</organism>
<feature type="active site" description="Tele-AMP-histidine intermediate" evidence="1">
    <location>
        <position position="100"/>
    </location>
</feature>
<name>C8W4S0_DESAS</name>
<feature type="domain" description="HIT" evidence="4">
    <location>
        <begin position="5"/>
        <end position="114"/>
    </location>
</feature>
<dbReference type="eggNOG" id="COG0537">
    <property type="taxonomic scope" value="Bacteria"/>
</dbReference>
<dbReference type="PROSITE" id="PS51084">
    <property type="entry name" value="HIT_2"/>
    <property type="match status" value="1"/>
</dbReference>
<evidence type="ECO:0000256" key="3">
    <source>
        <dbReference type="PROSITE-ProRule" id="PRU00464"/>
    </source>
</evidence>
<proteinExistence type="predicted"/>
<dbReference type="KEGG" id="dae:Dtox_3216"/>